<dbReference type="GO" id="GO:0004806">
    <property type="term" value="F:triacylglycerol lipase activity"/>
    <property type="evidence" value="ECO:0007669"/>
    <property type="project" value="UniProtKB-EC"/>
</dbReference>
<comment type="subunit">
    <text evidence="5">Binds to both phosphatidylinositol (PI) and phosphatidylinositol 3,5-bisphosphate (PIP2).</text>
</comment>
<evidence type="ECO:0000256" key="13">
    <source>
        <dbReference type="ARBA" id="ARBA00023006"/>
    </source>
</evidence>
<comment type="subcellular location">
    <subcellularLocation>
        <location evidence="3">Endosome</location>
        <location evidence="3">Multivesicular body membrane</location>
        <topology evidence="3">Single-pass type II membrane protein</topology>
    </subcellularLocation>
    <subcellularLocation>
        <location evidence="2">Prevacuolar compartment membrane</location>
        <topology evidence="2">Single-pass type II membrane protein</topology>
    </subcellularLocation>
</comment>
<evidence type="ECO:0000313" key="22">
    <source>
        <dbReference type="Proteomes" id="UP000247702"/>
    </source>
</evidence>
<evidence type="ECO:0000256" key="19">
    <source>
        <dbReference type="SAM" id="Phobius"/>
    </source>
</evidence>
<evidence type="ECO:0000256" key="18">
    <source>
        <dbReference type="ARBA" id="ARBA00029828"/>
    </source>
</evidence>
<evidence type="ECO:0000256" key="6">
    <source>
        <dbReference type="ARBA" id="ARBA00013279"/>
    </source>
</evidence>
<dbReference type="InterPro" id="IPR050805">
    <property type="entry name" value="ATG15_Lipase"/>
</dbReference>
<evidence type="ECO:0000256" key="11">
    <source>
        <dbReference type="ARBA" id="ARBA00022968"/>
    </source>
</evidence>
<evidence type="ECO:0000256" key="3">
    <source>
        <dbReference type="ARBA" id="ARBA00004343"/>
    </source>
</evidence>
<evidence type="ECO:0000256" key="15">
    <source>
        <dbReference type="ARBA" id="ARBA00023136"/>
    </source>
</evidence>
<organism evidence="21 22">
    <name type="scientific">Rhizophagus clarus</name>
    <dbReference type="NCBI Taxonomy" id="94130"/>
    <lineage>
        <taxon>Eukaryota</taxon>
        <taxon>Fungi</taxon>
        <taxon>Fungi incertae sedis</taxon>
        <taxon>Mucoromycota</taxon>
        <taxon>Glomeromycotina</taxon>
        <taxon>Glomeromycetes</taxon>
        <taxon>Glomerales</taxon>
        <taxon>Glomeraceae</taxon>
        <taxon>Rhizophagus</taxon>
    </lineage>
</organism>
<keyword evidence="11" id="KW-0735">Signal-anchor</keyword>
<feature type="domain" description="Fungal lipase-type" evidence="20">
    <location>
        <begin position="265"/>
        <end position="293"/>
    </location>
</feature>
<dbReference type="CDD" id="cd00519">
    <property type="entry name" value="Lipase_3"/>
    <property type="match status" value="1"/>
</dbReference>
<dbReference type="GO" id="GO:0034496">
    <property type="term" value="P:multivesicular body membrane disassembly"/>
    <property type="evidence" value="ECO:0007669"/>
    <property type="project" value="TreeGrafter"/>
</dbReference>
<evidence type="ECO:0000259" key="20">
    <source>
        <dbReference type="Pfam" id="PF01764"/>
    </source>
</evidence>
<evidence type="ECO:0000256" key="10">
    <source>
        <dbReference type="ARBA" id="ARBA00022963"/>
    </source>
</evidence>
<keyword evidence="15 19" id="KW-0472">Membrane</keyword>
<accession>A0A2Z6QXX6</accession>
<evidence type="ECO:0000256" key="4">
    <source>
        <dbReference type="ARBA" id="ARBA00010701"/>
    </source>
</evidence>
<keyword evidence="7 19" id="KW-0812">Transmembrane</keyword>
<evidence type="ECO:0000256" key="7">
    <source>
        <dbReference type="ARBA" id="ARBA00022692"/>
    </source>
</evidence>
<dbReference type="GO" id="GO:0004620">
    <property type="term" value="F:phospholipase activity"/>
    <property type="evidence" value="ECO:0007669"/>
    <property type="project" value="TreeGrafter"/>
</dbReference>
<dbReference type="PANTHER" id="PTHR47175:SF2">
    <property type="entry name" value="LIPASE ATG15-RELATED"/>
    <property type="match status" value="1"/>
</dbReference>
<keyword evidence="22" id="KW-1185">Reference proteome</keyword>
<evidence type="ECO:0000256" key="14">
    <source>
        <dbReference type="ARBA" id="ARBA00023098"/>
    </source>
</evidence>
<dbReference type="GO" id="GO:0006660">
    <property type="term" value="P:phosphatidylserine catabolic process"/>
    <property type="evidence" value="ECO:0007669"/>
    <property type="project" value="TreeGrafter"/>
</dbReference>
<protein>
    <recommendedName>
        <fullName evidence="6">triacylglycerol lipase</fullName>
        <ecNumber evidence="6">3.1.1.3</ecNumber>
    </recommendedName>
    <alternativeName>
        <fullName evidence="18">Autophagy-related protein 15</fullName>
    </alternativeName>
</protein>
<dbReference type="InterPro" id="IPR002921">
    <property type="entry name" value="Fungal_lipase-type"/>
</dbReference>
<dbReference type="Gene3D" id="3.40.50.1820">
    <property type="entry name" value="alpha/beta hydrolase"/>
    <property type="match status" value="1"/>
</dbReference>
<evidence type="ECO:0000256" key="9">
    <source>
        <dbReference type="ARBA" id="ARBA00022801"/>
    </source>
</evidence>
<sequence>MREKTLFIFYFIVLHYVLISFTQQIPLVLNNNLYHRQGILDISPPPSQCQHTQTNTKVFKLKHILHHGTTPSNEHLFRQLNIDGIEKDPLRTTAIAFNEHVINSITVDGSRTGEMNVEDLHIKEVPDAKDKTTVLSMAKMSYDAYIELESLKDHWIDLGDWDTIPFGWEKDGVRGYVFSDNENKIIIIAIKGTSLSYLPYGGGPISKNDKFNDNLMFSCCCAKIDITWKGVCGCHKSGWNCDNTCLHKESKIEGSYFISAKIIFEKVKKDFPNSDIWLTGHSLGGSLASLLALNNSLPAFTYQTPGELLYAERLGLITNDPHKLPIYHFGHTADPIFMGVCNGRTSFSCVYDTKSKLGWKSDIRSHGIVPFIEVIDNWNDITNGKDDVASCFMEENCKDCQHWNFV</sequence>
<dbReference type="PANTHER" id="PTHR47175">
    <property type="entry name" value="LIPASE ATG15-RELATED"/>
    <property type="match status" value="1"/>
</dbReference>
<keyword evidence="13" id="KW-0072">Autophagy</keyword>
<proteinExistence type="inferred from homology"/>
<evidence type="ECO:0000256" key="17">
    <source>
        <dbReference type="ARBA" id="ARBA00024663"/>
    </source>
</evidence>
<keyword evidence="16" id="KW-0325">Glycoprotein</keyword>
<dbReference type="InterPro" id="IPR029058">
    <property type="entry name" value="AB_hydrolase_fold"/>
</dbReference>
<reference evidence="21 22" key="1">
    <citation type="submission" date="2017-11" db="EMBL/GenBank/DDBJ databases">
        <title>The genome of Rhizophagus clarus HR1 reveals common genetic basis of auxotrophy among arbuscular mycorrhizal fungi.</title>
        <authorList>
            <person name="Kobayashi Y."/>
        </authorList>
    </citation>
    <scope>NUCLEOTIDE SEQUENCE [LARGE SCALE GENOMIC DNA]</scope>
    <source>
        <strain evidence="21 22">HR1</strain>
    </source>
</reference>
<keyword evidence="10" id="KW-0442">Lipid degradation</keyword>
<keyword evidence="14" id="KW-0443">Lipid metabolism</keyword>
<dbReference type="EC" id="3.1.1.3" evidence="6"/>
<dbReference type="GO" id="GO:0032585">
    <property type="term" value="C:multivesicular body membrane"/>
    <property type="evidence" value="ECO:0007669"/>
    <property type="project" value="UniProtKB-SubCell"/>
</dbReference>
<dbReference type="STRING" id="94130.A0A2Z6QXX6"/>
<dbReference type="Proteomes" id="UP000247702">
    <property type="component" value="Unassembled WGS sequence"/>
</dbReference>
<dbReference type="GO" id="GO:0005775">
    <property type="term" value="C:vacuolar lumen"/>
    <property type="evidence" value="ECO:0007669"/>
    <property type="project" value="TreeGrafter"/>
</dbReference>
<comment type="function">
    <text evidence="17">Lipase which is essential for lysis of subvacuolar cytoplasm to vacuole targeted bodies and intravacuolar autophagic bodies. Involved in the lysis of intravacuolar multivesicular body (MVB) vesicles. The intravacuolar membrane disintegration by ATG15 is critical to life span extension.</text>
</comment>
<dbReference type="EMBL" id="BEXD01000226">
    <property type="protein sequence ID" value="GBB85518.1"/>
    <property type="molecule type" value="Genomic_DNA"/>
</dbReference>
<evidence type="ECO:0000256" key="1">
    <source>
        <dbReference type="ARBA" id="ARBA00001024"/>
    </source>
</evidence>
<evidence type="ECO:0000256" key="8">
    <source>
        <dbReference type="ARBA" id="ARBA00022753"/>
    </source>
</evidence>
<comment type="caution">
    <text evidence="21">The sequence shown here is derived from an EMBL/GenBank/DDBJ whole genome shotgun (WGS) entry which is preliminary data.</text>
</comment>
<dbReference type="SUPFAM" id="SSF53474">
    <property type="entry name" value="alpha/beta-Hydrolases"/>
    <property type="match status" value="1"/>
</dbReference>
<evidence type="ECO:0000256" key="12">
    <source>
        <dbReference type="ARBA" id="ARBA00022989"/>
    </source>
</evidence>
<evidence type="ECO:0000256" key="2">
    <source>
        <dbReference type="ARBA" id="ARBA00004270"/>
    </source>
</evidence>
<dbReference type="GO" id="GO:0034727">
    <property type="term" value="P:piecemeal microautophagy of the nucleus"/>
    <property type="evidence" value="ECO:0007669"/>
    <property type="project" value="TreeGrafter"/>
</dbReference>
<comment type="catalytic activity">
    <reaction evidence="1">
        <text>a triacylglycerol + H2O = a diacylglycerol + a fatty acid + H(+)</text>
        <dbReference type="Rhea" id="RHEA:12044"/>
        <dbReference type="ChEBI" id="CHEBI:15377"/>
        <dbReference type="ChEBI" id="CHEBI:15378"/>
        <dbReference type="ChEBI" id="CHEBI:17855"/>
        <dbReference type="ChEBI" id="CHEBI:18035"/>
        <dbReference type="ChEBI" id="CHEBI:28868"/>
        <dbReference type="EC" id="3.1.1.3"/>
    </reaction>
</comment>
<keyword evidence="9" id="KW-0378">Hydrolase</keyword>
<evidence type="ECO:0000256" key="16">
    <source>
        <dbReference type="ARBA" id="ARBA00023180"/>
    </source>
</evidence>
<dbReference type="GO" id="GO:0046461">
    <property type="term" value="P:neutral lipid catabolic process"/>
    <property type="evidence" value="ECO:0007669"/>
    <property type="project" value="TreeGrafter"/>
</dbReference>
<name>A0A2Z6QXX6_9GLOM</name>
<dbReference type="AlphaFoldDB" id="A0A2Z6QXX6"/>
<gene>
    <name evidence="21" type="ORF">RclHR1_12000010</name>
</gene>
<feature type="transmembrane region" description="Helical" evidence="19">
    <location>
        <begin position="7"/>
        <end position="29"/>
    </location>
</feature>
<evidence type="ECO:0000256" key="5">
    <source>
        <dbReference type="ARBA" id="ARBA00011137"/>
    </source>
</evidence>
<dbReference type="Pfam" id="PF01764">
    <property type="entry name" value="Lipase_3"/>
    <property type="match status" value="1"/>
</dbReference>
<keyword evidence="8" id="KW-0967">Endosome</keyword>
<keyword evidence="12 19" id="KW-1133">Transmembrane helix</keyword>
<comment type="similarity">
    <text evidence="4">Belongs to the AB hydrolase superfamily. Lipase family.</text>
</comment>
<evidence type="ECO:0000313" key="21">
    <source>
        <dbReference type="EMBL" id="GBB85518.1"/>
    </source>
</evidence>